<dbReference type="PANTHER" id="PTHR11008:SF40">
    <property type="entry name" value="PROTEIN TAKEOUT"/>
    <property type="match status" value="1"/>
</dbReference>
<dbReference type="OrthoDB" id="8190514at2759"/>
<dbReference type="FunFam" id="3.15.10.30:FF:000001">
    <property type="entry name" value="Takeout-like protein 1"/>
    <property type="match status" value="1"/>
</dbReference>
<proteinExistence type="inferred from homology"/>
<dbReference type="KEGG" id="dgr:6568363"/>
<reference evidence="5 6" key="1">
    <citation type="journal article" date="2007" name="Nature">
        <title>Evolution of genes and genomes on the Drosophila phylogeny.</title>
        <authorList>
            <consortium name="Drosophila 12 Genomes Consortium"/>
            <person name="Clark A.G."/>
            <person name="Eisen M.B."/>
            <person name="Smith D.R."/>
            <person name="Bergman C.M."/>
            <person name="Oliver B."/>
            <person name="Markow T.A."/>
            <person name="Kaufman T.C."/>
            <person name="Kellis M."/>
            <person name="Gelbart W."/>
            <person name="Iyer V.N."/>
            <person name="Pollard D.A."/>
            <person name="Sackton T.B."/>
            <person name="Larracuente A.M."/>
            <person name="Singh N.D."/>
            <person name="Abad J.P."/>
            <person name="Abt D.N."/>
            <person name="Adryan B."/>
            <person name="Aguade M."/>
            <person name="Akashi H."/>
            <person name="Anderson W.W."/>
            <person name="Aquadro C.F."/>
            <person name="Ardell D.H."/>
            <person name="Arguello R."/>
            <person name="Artieri C.G."/>
            <person name="Barbash D.A."/>
            <person name="Barker D."/>
            <person name="Barsanti P."/>
            <person name="Batterham P."/>
            <person name="Batzoglou S."/>
            <person name="Begun D."/>
            <person name="Bhutkar A."/>
            <person name="Blanco E."/>
            <person name="Bosak S.A."/>
            <person name="Bradley R.K."/>
            <person name="Brand A.D."/>
            <person name="Brent M.R."/>
            <person name="Brooks A.N."/>
            <person name="Brown R.H."/>
            <person name="Butlin R.K."/>
            <person name="Caggese C."/>
            <person name="Calvi B.R."/>
            <person name="Bernardo de Carvalho A."/>
            <person name="Caspi A."/>
            <person name="Castrezana S."/>
            <person name="Celniker S.E."/>
            <person name="Chang J.L."/>
            <person name="Chapple C."/>
            <person name="Chatterji S."/>
            <person name="Chinwalla A."/>
            <person name="Civetta A."/>
            <person name="Clifton S.W."/>
            <person name="Comeron J.M."/>
            <person name="Costello J.C."/>
            <person name="Coyne J.A."/>
            <person name="Daub J."/>
            <person name="David R.G."/>
            <person name="Delcher A.L."/>
            <person name="Delehaunty K."/>
            <person name="Do C.B."/>
            <person name="Ebling H."/>
            <person name="Edwards K."/>
            <person name="Eickbush T."/>
            <person name="Evans J.D."/>
            <person name="Filipski A."/>
            <person name="Findeiss S."/>
            <person name="Freyhult E."/>
            <person name="Fulton L."/>
            <person name="Fulton R."/>
            <person name="Garcia A.C."/>
            <person name="Gardiner A."/>
            <person name="Garfield D.A."/>
            <person name="Garvin B.E."/>
            <person name="Gibson G."/>
            <person name="Gilbert D."/>
            <person name="Gnerre S."/>
            <person name="Godfrey J."/>
            <person name="Good R."/>
            <person name="Gotea V."/>
            <person name="Gravely B."/>
            <person name="Greenberg A.J."/>
            <person name="Griffiths-Jones S."/>
            <person name="Gross S."/>
            <person name="Guigo R."/>
            <person name="Gustafson E.A."/>
            <person name="Haerty W."/>
            <person name="Hahn M.W."/>
            <person name="Halligan D.L."/>
            <person name="Halpern A.L."/>
            <person name="Halter G.M."/>
            <person name="Han M.V."/>
            <person name="Heger A."/>
            <person name="Hillier L."/>
            <person name="Hinrichs A.S."/>
            <person name="Holmes I."/>
            <person name="Hoskins R.A."/>
            <person name="Hubisz M.J."/>
            <person name="Hultmark D."/>
            <person name="Huntley M.A."/>
            <person name="Jaffe D.B."/>
            <person name="Jagadeeshan S."/>
            <person name="Jeck W.R."/>
            <person name="Johnson J."/>
            <person name="Jones C.D."/>
            <person name="Jordan W.C."/>
            <person name="Karpen G.H."/>
            <person name="Kataoka E."/>
            <person name="Keightley P.D."/>
            <person name="Kheradpour P."/>
            <person name="Kirkness E.F."/>
            <person name="Koerich L.B."/>
            <person name="Kristiansen K."/>
            <person name="Kudrna D."/>
            <person name="Kulathinal R.J."/>
            <person name="Kumar S."/>
            <person name="Kwok R."/>
            <person name="Lander E."/>
            <person name="Langley C.H."/>
            <person name="Lapoint R."/>
            <person name="Lazzaro B.P."/>
            <person name="Lee S.J."/>
            <person name="Levesque L."/>
            <person name="Li R."/>
            <person name="Lin C.F."/>
            <person name="Lin M.F."/>
            <person name="Lindblad-Toh K."/>
            <person name="Llopart A."/>
            <person name="Long M."/>
            <person name="Low L."/>
            <person name="Lozovsky E."/>
            <person name="Lu J."/>
            <person name="Luo M."/>
            <person name="Machado C.A."/>
            <person name="Makalowski W."/>
            <person name="Marzo M."/>
            <person name="Matsuda M."/>
            <person name="Matzkin L."/>
            <person name="McAllister B."/>
            <person name="McBride C.S."/>
            <person name="McKernan B."/>
            <person name="McKernan K."/>
            <person name="Mendez-Lago M."/>
            <person name="Minx P."/>
            <person name="Mollenhauer M.U."/>
            <person name="Montooth K."/>
            <person name="Mount S.M."/>
            <person name="Mu X."/>
            <person name="Myers E."/>
            <person name="Negre B."/>
            <person name="Newfeld S."/>
            <person name="Nielsen R."/>
            <person name="Noor M.A."/>
            <person name="O'Grady P."/>
            <person name="Pachter L."/>
            <person name="Papaceit M."/>
            <person name="Parisi M.J."/>
            <person name="Parisi M."/>
            <person name="Parts L."/>
            <person name="Pedersen J.S."/>
            <person name="Pesole G."/>
            <person name="Phillippy A.M."/>
            <person name="Ponting C.P."/>
            <person name="Pop M."/>
            <person name="Porcelli D."/>
            <person name="Powell J.R."/>
            <person name="Prohaska S."/>
            <person name="Pruitt K."/>
            <person name="Puig M."/>
            <person name="Quesneville H."/>
            <person name="Ram K.R."/>
            <person name="Rand D."/>
            <person name="Rasmussen M.D."/>
            <person name="Reed L.K."/>
            <person name="Reenan R."/>
            <person name="Reily A."/>
            <person name="Remington K.A."/>
            <person name="Rieger T.T."/>
            <person name="Ritchie M.G."/>
            <person name="Robin C."/>
            <person name="Rogers Y.H."/>
            <person name="Rohde C."/>
            <person name="Rozas J."/>
            <person name="Rubenfield M.J."/>
            <person name="Ruiz A."/>
            <person name="Russo S."/>
            <person name="Salzberg S.L."/>
            <person name="Sanchez-Gracia A."/>
            <person name="Saranga D.J."/>
            <person name="Sato H."/>
            <person name="Schaeffer S.W."/>
            <person name="Schatz M.C."/>
            <person name="Schlenke T."/>
            <person name="Schwartz R."/>
            <person name="Segarra C."/>
            <person name="Singh R.S."/>
            <person name="Sirot L."/>
            <person name="Sirota M."/>
            <person name="Sisneros N.B."/>
            <person name="Smith C.D."/>
            <person name="Smith T.F."/>
            <person name="Spieth J."/>
            <person name="Stage D.E."/>
            <person name="Stark A."/>
            <person name="Stephan W."/>
            <person name="Strausberg R.L."/>
            <person name="Strempel S."/>
            <person name="Sturgill D."/>
            <person name="Sutton G."/>
            <person name="Sutton G.G."/>
            <person name="Tao W."/>
            <person name="Teichmann S."/>
            <person name="Tobari Y.N."/>
            <person name="Tomimura Y."/>
            <person name="Tsolas J.M."/>
            <person name="Valente V.L."/>
            <person name="Venter E."/>
            <person name="Venter J.C."/>
            <person name="Vicario S."/>
            <person name="Vieira F.G."/>
            <person name="Vilella A.J."/>
            <person name="Villasante A."/>
            <person name="Walenz B."/>
            <person name="Wang J."/>
            <person name="Wasserman M."/>
            <person name="Watts T."/>
            <person name="Wilson D."/>
            <person name="Wilson R.K."/>
            <person name="Wing R.A."/>
            <person name="Wolfner M.F."/>
            <person name="Wong A."/>
            <person name="Wong G.K."/>
            <person name="Wu C.I."/>
            <person name="Wu G."/>
            <person name="Yamamoto D."/>
            <person name="Yang H.P."/>
            <person name="Yang S.P."/>
            <person name="Yorke J.A."/>
            <person name="Yoshida K."/>
            <person name="Zdobnov E."/>
            <person name="Zhang P."/>
            <person name="Zhang Y."/>
            <person name="Zimin A.V."/>
            <person name="Baldwin J."/>
            <person name="Abdouelleil A."/>
            <person name="Abdulkadir J."/>
            <person name="Abebe A."/>
            <person name="Abera B."/>
            <person name="Abreu J."/>
            <person name="Acer S.C."/>
            <person name="Aftuck L."/>
            <person name="Alexander A."/>
            <person name="An P."/>
            <person name="Anderson E."/>
            <person name="Anderson S."/>
            <person name="Arachi H."/>
            <person name="Azer M."/>
            <person name="Bachantsang P."/>
            <person name="Barry A."/>
            <person name="Bayul T."/>
            <person name="Berlin A."/>
            <person name="Bessette D."/>
            <person name="Bloom T."/>
            <person name="Blye J."/>
            <person name="Boguslavskiy L."/>
            <person name="Bonnet C."/>
            <person name="Boukhgalter B."/>
            <person name="Bourzgui I."/>
            <person name="Brown A."/>
            <person name="Cahill P."/>
            <person name="Channer S."/>
            <person name="Cheshatsang Y."/>
            <person name="Chuda L."/>
            <person name="Citroen M."/>
            <person name="Collymore A."/>
            <person name="Cooke P."/>
            <person name="Costello M."/>
            <person name="D'Aco K."/>
            <person name="Daza R."/>
            <person name="De Haan G."/>
            <person name="DeGray S."/>
            <person name="DeMaso C."/>
            <person name="Dhargay N."/>
            <person name="Dooley K."/>
            <person name="Dooley E."/>
            <person name="Doricent M."/>
            <person name="Dorje P."/>
            <person name="Dorjee K."/>
            <person name="Dupes A."/>
            <person name="Elong R."/>
            <person name="Falk J."/>
            <person name="Farina A."/>
            <person name="Faro S."/>
            <person name="Ferguson D."/>
            <person name="Fisher S."/>
            <person name="Foley C.D."/>
            <person name="Franke A."/>
            <person name="Friedrich D."/>
            <person name="Gadbois L."/>
            <person name="Gearin G."/>
            <person name="Gearin C.R."/>
            <person name="Giannoukos G."/>
            <person name="Goode T."/>
            <person name="Graham J."/>
            <person name="Grandbois E."/>
            <person name="Grewal S."/>
            <person name="Gyaltsen K."/>
            <person name="Hafez N."/>
            <person name="Hagos B."/>
            <person name="Hall J."/>
            <person name="Henson C."/>
            <person name="Hollinger A."/>
            <person name="Honan T."/>
            <person name="Huard M.D."/>
            <person name="Hughes L."/>
            <person name="Hurhula B."/>
            <person name="Husby M.E."/>
            <person name="Kamat A."/>
            <person name="Kanga B."/>
            <person name="Kashin S."/>
            <person name="Khazanovich D."/>
            <person name="Kisner P."/>
            <person name="Lance K."/>
            <person name="Lara M."/>
            <person name="Lee W."/>
            <person name="Lennon N."/>
            <person name="Letendre F."/>
            <person name="LeVine R."/>
            <person name="Lipovsky A."/>
            <person name="Liu X."/>
            <person name="Liu J."/>
            <person name="Liu S."/>
            <person name="Lokyitsang T."/>
            <person name="Lokyitsang Y."/>
            <person name="Lubonja R."/>
            <person name="Lui A."/>
            <person name="MacDonald P."/>
            <person name="Magnisalis V."/>
            <person name="Maru K."/>
            <person name="Matthews C."/>
            <person name="McCusker W."/>
            <person name="McDonough S."/>
            <person name="Mehta T."/>
            <person name="Meldrim J."/>
            <person name="Meneus L."/>
            <person name="Mihai O."/>
            <person name="Mihalev A."/>
            <person name="Mihova T."/>
            <person name="Mittelman R."/>
            <person name="Mlenga V."/>
            <person name="Montmayeur A."/>
            <person name="Mulrain L."/>
            <person name="Navidi A."/>
            <person name="Naylor J."/>
            <person name="Negash T."/>
            <person name="Nguyen T."/>
            <person name="Nguyen N."/>
            <person name="Nicol R."/>
            <person name="Norbu C."/>
            <person name="Norbu N."/>
            <person name="Novod N."/>
            <person name="O'Neill B."/>
            <person name="Osman S."/>
            <person name="Markiewicz E."/>
            <person name="Oyono O.L."/>
            <person name="Patti C."/>
            <person name="Phunkhang P."/>
            <person name="Pierre F."/>
            <person name="Priest M."/>
            <person name="Raghuraman S."/>
            <person name="Rege F."/>
            <person name="Reyes R."/>
            <person name="Rise C."/>
            <person name="Rogov P."/>
            <person name="Ross K."/>
            <person name="Ryan E."/>
            <person name="Settipalli S."/>
            <person name="Shea T."/>
            <person name="Sherpa N."/>
            <person name="Shi L."/>
            <person name="Shih D."/>
            <person name="Sparrow T."/>
            <person name="Spaulding J."/>
            <person name="Stalker J."/>
            <person name="Stange-Thomann N."/>
            <person name="Stavropoulos S."/>
            <person name="Stone C."/>
            <person name="Strader C."/>
            <person name="Tesfaye S."/>
            <person name="Thomson T."/>
            <person name="Thoulutsang Y."/>
            <person name="Thoulutsang D."/>
            <person name="Topham K."/>
            <person name="Topping I."/>
            <person name="Tsamla T."/>
            <person name="Vassiliev H."/>
            <person name="Vo A."/>
            <person name="Wangchuk T."/>
            <person name="Wangdi T."/>
            <person name="Weiand M."/>
            <person name="Wilkinson J."/>
            <person name="Wilson A."/>
            <person name="Yadav S."/>
            <person name="Young G."/>
            <person name="Yu Q."/>
            <person name="Zembek L."/>
            <person name="Zhong D."/>
            <person name="Zimmer A."/>
            <person name="Zwirko Z."/>
            <person name="Jaffe D.B."/>
            <person name="Alvarez P."/>
            <person name="Brockman W."/>
            <person name="Butler J."/>
            <person name="Chin C."/>
            <person name="Gnerre S."/>
            <person name="Grabherr M."/>
            <person name="Kleber M."/>
            <person name="Mauceli E."/>
            <person name="MacCallum I."/>
        </authorList>
    </citation>
    <scope>NUCLEOTIDE SEQUENCE [LARGE SCALE GENOMIC DNA]</scope>
    <source>
        <strain evidence="6">Tucson 15287-2541.00</strain>
    </source>
</reference>
<evidence type="ECO:0000313" key="6">
    <source>
        <dbReference type="Proteomes" id="UP000001070"/>
    </source>
</evidence>
<dbReference type="Pfam" id="PF06585">
    <property type="entry name" value="JHBP"/>
    <property type="match status" value="1"/>
</dbReference>
<dbReference type="OMA" id="VECTIKN"/>
<dbReference type="eggNOG" id="ENOG502SQ21">
    <property type="taxonomic scope" value="Eukaryota"/>
</dbReference>
<dbReference type="HOGENOM" id="CLU_069908_5_0_1"/>
<evidence type="ECO:0000313" key="5">
    <source>
        <dbReference type="EMBL" id="EDV91311.1"/>
    </source>
</evidence>
<evidence type="ECO:0000256" key="1">
    <source>
        <dbReference type="ARBA" id="ARBA00022729"/>
    </source>
</evidence>
<feature type="chain" id="PRO_5002809971" evidence="4">
    <location>
        <begin position="19"/>
        <end position="237"/>
    </location>
</feature>
<keyword evidence="6" id="KW-1185">Reference proteome</keyword>
<evidence type="ECO:0000256" key="3">
    <source>
        <dbReference type="ARBA" id="ARBA00060902"/>
    </source>
</evidence>
<dbReference type="PhylomeDB" id="B4JUZ1"/>
<gene>
    <name evidence="5" type="primary">Dgri\GH14735</name>
    <name evidence="5" type="ORF">Dgri_GH14735</name>
</gene>
<accession>B4JUZ1</accession>
<dbReference type="InParanoid" id="B4JUZ1"/>
<dbReference type="PANTHER" id="PTHR11008">
    <property type="entry name" value="PROTEIN TAKEOUT-LIKE PROTEIN"/>
    <property type="match status" value="1"/>
</dbReference>
<dbReference type="EMBL" id="CH916374">
    <property type="protein sequence ID" value="EDV91311.1"/>
    <property type="molecule type" value="Genomic_DNA"/>
</dbReference>
<comment type="similarity">
    <text evidence="3">Belongs to the TO family.</text>
</comment>
<evidence type="ECO:0000256" key="2">
    <source>
        <dbReference type="ARBA" id="ARBA00023108"/>
    </source>
</evidence>
<organism evidence="6">
    <name type="scientific">Drosophila grimshawi</name>
    <name type="common">Hawaiian fruit fly</name>
    <name type="synonym">Idiomyia grimshawi</name>
    <dbReference type="NCBI Taxonomy" id="7222"/>
    <lineage>
        <taxon>Eukaryota</taxon>
        <taxon>Metazoa</taxon>
        <taxon>Ecdysozoa</taxon>
        <taxon>Arthropoda</taxon>
        <taxon>Hexapoda</taxon>
        <taxon>Insecta</taxon>
        <taxon>Pterygota</taxon>
        <taxon>Neoptera</taxon>
        <taxon>Endopterygota</taxon>
        <taxon>Diptera</taxon>
        <taxon>Brachycera</taxon>
        <taxon>Muscomorpha</taxon>
        <taxon>Ephydroidea</taxon>
        <taxon>Drosophilidae</taxon>
        <taxon>Drosophila</taxon>
        <taxon>Hawaiian Drosophila</taxon>
    </lineage>
</organism>
<dbReference type="InterPro" id="IPR010562">
    <property type="entry name" value="Haemolymph_juvenile_hormone-bd"/>
</dbReference>
<dbReference type="SMART" id="SM00700">
    <property type="entry name" value="JHBP"/>
    <property type="match status" value="1"/>
</dbReference>
<dbReference type="SMR" id="B4JUZ1"/>
<dbReference type="Proteomes" id="UP000001070">
    <property type="component" value="Unassembled WGS sequence"/>
</dbReference>
<dbReference type="GO" id="GO:0005615">
    <property type="term" value="C:extracellular space"/>
    <property type="evidence" value="ECO:0007669"/>
    <property type="project" value="TreeGrafter"/>
</dbReference>
<protein>
    <submittedName>
        <fullName evidence="5">GH14735</fullName>
    </submittedName>
</protein>
<dbReference type="GO" id="GO:0007623">
    <property type="term" value="P:circadian rhythm"/>
    <property type="evidence" value="ECO:0007669"/>
    <property type="project" value="UniProtKB-ARBA"/>
</dbReference>
<name>B4JUZ1_DROGR</name>
<keyword evidence="2" id="KW-0090">Biological rhythms</keyword>
<feature type="signal peptide" evidence="4">
    <location>
        <begin position="1"/>
        <end position="18"/>
    </location>
</feature>
<evidence type="ECO:0000256" key="4">
    <source>
        <dbReference type="SAM" id="SignalP"/>
    </source>
</evidence>
<keyword evidence="1 4" id="KW-0732">Signal</keyword>
<sequence>MSRIIIIVVLCSILTVQAKFPDDSKPCNYEDKQCIVELFNKLFIDKVVQIDPLKVAKMHLKQGVENPVRFDLIFKDNALIGLSKIRFTEVKGFAKDFAQKHELSINVKNLQMLGPYIAKGTLILLPVSGTGESNVTLDNTQMQITFTGNPFEKNGETYMDISNLELTVKPGRIYYHFTNLFNGDKLLGDNVNAFLNDNWELIFRQVEESFRSALKKIIEAIIKNVFTKYPYAKFFAE</sequence>
<dbReference type="Gene3D" id="3.15.10.30">
    <property type="entry name" value="Haemolymph juvenile hormone binding protein"/>
    <property type="match status" value="1"/>
</dbReference>
<dbReference type="AlphaFoldDB" id="B4JUZ1"/>
<dbReference type="InterPro" id="IPR038606">
    <property type="entry name" value="To_sf"/>
</dbReference>